<dbReference type="Gene3D" id="2.40.50.100">
    <property type="match status" value="1"/>
</dbReference>
<dbReference type="GO" id="GO:1990281">
    <property type="term" value="C:efflux pump complex"/>
    <property type="evidence" value="ECO:0007669"/>
    <property type="project" value="TreeGrafter"/>
</dbReference>
<proteinExistence type="predicted"/>
<dbReference type="PANTHER" id="PTHR30469">
    <property type="entry name" value="MULTIDRUG RESISTANCE PROTEIN MDTA"/>
    <property type="match status" value="1"/>
</dbReference>
<feature type="domain" description="Multidrug resistance protein MdtA-like C-terminal permuted SH3" evidence="1">
    <location>
        <begin position="325"/>
        <end position="371"/>
    </location>
</feature>
<evidence type="ECO:0000259" key="1">
    <source>
        <dbReference type="Pfam" id="PF25967"/>
    </source>
</evidence>
<organism evidence="2">
    <name type="scientific">uncultured organism</name>
    <dbReference type="NCBI Taxonomy" id="155900"/>
    <lineage>
        <taxon>unclassified sequences</taxon>
        <taxon>environmental samples</taxon>
    </lineage>
</organism>
<protein>
    <submittedName>
        <fullName evidence="2">Multidrug resistance protein MdtA</fullName>
    </submittedName>
</protein>
<dbReference type="Gene3D" id="1.10.287.470">
    <property type="entry name" value="Helix hairpin bin"/>
    <property type="match status" value="1"/>
</dbReference>
<sequence>MHTVLTLLVLAAGGAAAYRLMTTDEPVGRQQRPEPAARLVEVATVSPADHRITVTAHGDVQPSRRLVLRPRVGGRVTSLAEGFDPGGRLNAGDTALTLDDEDYRLALQRARAALTRARSDLALEQGQQAVARQEYEILGDESPAPEEKSLMLREPQLDSARAAVASARSDVDAAQRDLDHTTVTVPFDAVVLSRDVAPGAEVTTSTQLGELAGTERWWVELTVPVRALRWIDAPDGQGGDGSAVRLHYDAAWAPGEYRQGRVIRVLDSLEEDGRLARVLVAVDDPLALEREGDPPRLLIGAFVRGEILGRVLEDAYEVRAAWLHGGDTLWLMSADGELVFREVTVAYRDGDRVFVSGGLEPGDRVVTSGIATPAEGMPLRAAEAESGDGG</sequence>
<reference evidence="2" key="1">
    <citation type="submission" date="2019-06" db="EMBL/GenBank/DDBJ databases">
        <authorList>
            <person name="Murdoch R.W."/>
            <person name="Fathepure B."/>
        </authorList>
    </citation>
    <scope>NUCLEOTIDE SEQUENCE</scope>
</reference>
<dbReference type="InterPro" id="IPR058627">
    <property type="entry name" value="MdtA-like_C"/>
</dbReference>
<accession>A0A5B8RG03</accession>
<dbReference type="GO" id="GO:0015562">
    <property type="term" value="F:efflux transmembrane transporter activity"/>
    <property type="evidence" value="ECO:0007669"/>
    <property type="project" value="TreeGrafter"/>
</dbReference>
<dbReference type="Gene3D" id="2.40.420.20">
    <property type="match status" value="1"/>
</dbReference>
<gene>
    <name evidence="2" type="primary">mdtA_3</name>
    <name evidence="2" type="ORF">KBTEX_03919</name>
</gene>
<name>A0A5B8RG03_9ZZZZ</name>
<dbReference type="Gene3D" id="2.40.30.170">
    <property type="match status" value="1"/>
</dbReference>
<dbReference type="AlphaFoldDB" id="A0A5B8RG03"/>
<dbReference type="Pfam" id="PF25967">
    <property type="entry name" value="RND-MFP_C"/>
    <property type="match status" value="1"/>
</dbReference>
<evidence type="ECO:0000313" key="2">
    <source>
        <dbReference type="EMBL" id="QEA07561.1"/>
    </source>
</evidence>
<dbReference type="EMBL" id="MN079281">
    <property type="protein sequence ID" value="QEA07561.1"/>
    <property type="molecule type" value="Genomic_DNA"/>
</dbReference>
<dbReference type="NCBIfam" id="TIGR01730">
    <property type="entry name" value="RND_mfp"/>
    <property type="match status" value="1"/>
</dbReference>
<dbReference type="InterPro" id="IPR006143">
    <property type="entry name" value="RND_pump_MFP"/>
</dbReference>
<dbReference type="SUPFAM" id="SSF111369">
    <property type="entry name" value="HlyD-like secretion proteins"/>
    <property type="match status" value="1"/>
</dbReference>